<evidence type="ECO:0000313" key="1">
    <source>
        <dbReference type="EMBL" id="CAB4162395.1"/>
    </source>
</evidence>
<reference evidence="1" key="1">
    <citation type="submission" date="2020-04" db="EMBL/GenBank/DDBJ databases">
        <authorList>
            <person name="Chiriac C."/>
            <person name="Salcher M."/>
            <person name="Ghai R."/>
            <person name="Kavagutti S V."/>
        </authorList>
    </citation>
    <scope>NUCLEOTIDE SEQUENCE</scope>
</reference>
<organism evidence="1">
    <name type="scientific">uncultured Caudovirales phage</name>
    <dbReference type="NCBI Taxonomy" id="2100421"/>
    <lineage>
        <taxon>Viruses</taxon>
        <taxon>Duplodnaviria</taxon>
        <taxon>Heunggongvirae</taxon>
        <taxon>Uroviricota</taxon>
        <taxon>Caudoviricetes</taxon>
        <taxon>Peduoviridae</taxon>
        <taxon>Maltschvirus</taxon>
        <taxon>Maltschvirus maltsch</taxon>
    </lineage>
</organism>
<gene>
    <name evidence="1" type="ORF">UFOVP783_41</name>
</gene>
<accession>A0A6J5NZP6</accession>
<dbReference type="EMBL" id="LR796738">
    <property type="protein sequence ID" value="CAB4162395.1"/>
    <property type="molecule type" value="Genomic_DNA"/>
</dbReference>
<sequence length="93" mass="10139">MNTPVPTITLDEITLPDGCWTVNTAPVVAAAVAAARPPKEREGFPRFSLKVDGRWLRTARAETLAQWVSAIRPGAKYRVFRNGGKGATIDFDV</sequence>
<protein>
    <submittedName>
        <fullName evidence="1">Uncharacterized protein</fullName>
    </submittedName>
</protein>
<proteinExistence type="predicted"/>
<name>A0A6J5NZP6_9CAUD</name>